<keyword evidence="1" id="KW-0479">Metal-binding</keyword>
<feature type="region of interest" description="Disordered" evidence="5">
    <location>
        <begin position="100"/>
        <end position="163"/>
    </location>
</feature>
<dbReference type="SUPFAM" id="SSF57716">
    <property type="entry name" value="Glucocorticoid receptor-like (DNA-binding domain)"/>
    <property type="match status" value="1"/>
</dbReference>
<feature type="zinc finger region" description="dksA C4-type" evidence="4">
    <location>
        <begin position="83"/>
        <end position="107"/>
    </location>
</feature>
<evidence type="ECO:0000256" key="4">
    <source>
        <dbReference type="PROSITE-ProRule" id="PRU00510"/>
    </source>
</evidence>
<keyword evidence="3" id="KW-0862">Zinc</keyword>
<keyword evidence="2" id="KW-0863">Zinc-finger</keyword>
<proteinExistence type="predicted"/>
<feature type="region of interest" description="Disordered" evidence="5">
    <location>
        <begin position="17"/>
        <end position="64"/>
    </location>
</feature>
<feature type="compositionally biased region" description="Basic and acidic residues" evidence="5">
    <location>
        <begin position="49"/>
        <end position="62"/>
    </location>
</feature>
<evidence type="ECO:0000256" key="1">
    <source>
        <dbReference type="ARBA" id="ARBA00022723"/>
    </source>
</evidence>
<gene>
    <name evidence="7" type="ORF">C6I21_02965</name>
</gene>
<dbReference type="OrthoDB" id="9811543at2"/>
<dbReference type="InterPro" id="IPR000962">
    <property type="entry name" value="Znf_DskA_TraR"/>
</dbReference>
<accession>A0A2P6MKT9</accession>
<evidence type="ECO:0000313" key="8">
    <source>
        <dbReference type="Proteomes" id="UP000243650"/>
    </source>
</evidence>
<dbReference type="PANTHER" id="PTHR33823:SF4">
    <property type="entry name" value="GENERAL STRESS PROTEIN 16O"/>
    <property type="match status" value="1"/>
</dbReference>
<dbReference type="AlphaFoldDB" id="A0A2P6MKT9"/>
<protein>
    <submittedName>
        <fullName evidence="7">Molecular chaperone DnaK</fullName>
    </submittedName>
</protein>
<evidence type="ECO:0000259" key="6">
    <source>
        <dbReference type="Pfam" id="PF01258"/>
    </source>
</evidence>
<dbReference type="Proteomes" id="UP000243650">
    <property type="component" value="Unassembled WGS sequence"/>
</dbReference>
<name>A0A2P6MKT9_ALKUR</name>
<comment type="caution">
    <text evidence="7">The sequence shown here is derived from an EMBL/GenBank/DDBJ whole genome shotgun (WGS) entry which is preliminary data.</text>
</comment>
<keyword evidence="8" id="KW-1185">Reference proteome</keyword>
<dbReference type="RefSeq" id="WP_105957934.1">
    <property type="nucleotide sequence ID" value="NZ_PVNS01000002.1"/>
</dbReference>
<reference evidence="7 8" key="1">
    <citation type="submission" date="2018-03" db="EMBL/GenBank/DDBJ databases">
        <title>Bacillus urumqiensis sp. nov., a moderately haloalkaliphilic bacterium isolated from a salt lake.</title>
        <authorList>
            <person name="Zhao B."/>
            <person name="Liao Z."/>
        </authorList>
    </citation>
    <scope>NUCLEOTIDE SEQUENCE [LARGE SCALE GENOMIC DNA]</scope>
    <source>
        <strain evidence="7 8">BZ-SZ-XJ18</strain>
    </source>
</reference>
<evidence type="ECO:0000313" key="7">
    <source>
        <dbReference type="EMBL" id="PRO66898.1"/>
    </source>
</evidence>
<organism evidence="7 8">
    <name type="scientific">Alkalicoccus urumqiensis</name>
    <name type="common">Bacillus urumqiensis</name>
    <dbReference type="NCBI Taxonomy" id="1548213"/>
    <lineage>
        <taxon>Bacteria</taxon>
        <taxon>Bacillati</taxon>
        <taxon>Bacillota</taxon>
        <taxon>Bacilli</taxon>
        <taxon>Bacillales</taxon>
        <taxon>Bacillaceae</taxon>
        <taxon>Alkalicoccus</taxon>
    </lineage>
</organism>
<dbReference type="Pfam" id="PF01258">
    <property type="entry name" value="zf-dskA_traR"/>
    <property type="match status" value="1"/>
</dbReference>
<sequence length="163" mass="18116">MDQEKLAYFKKKLLDRKEELTSRTHDNEGDTEELADYDNHPADQGTGLSEKHTDAALERKDEEELEEIEAALGRIEEGTYGVCEVSGEKIPEERLELVPTARTTVEHAGETKGPARPPEESVVSPIDGGARDSYREDFWDEAESHGSSSDSDTRPPGKEDRGS</sequence>
<feature type="compositionally biased region" description="Basic and acidic residues" evidence="5">
    <location>
        <begin position="151"/>
        <end position="163"/>
    </location>
</feature>
<dbReference type="InterPro" id="IPR037187">
    <property type="entry name" value="DnaK_N"/>
</dbReference>
<dbReference type="SUPFAM" id="SSF109635">
    <property type="entry name" value="DnaK suppressor protein DksA, alpha-hairpin domain"/>
    <property type="match status" value="1"/>
</dbReference>
<evidence type="ECO:0000256" key="2">
    <source>
        <dbReference type="ARBA" id="ARBA00022771"/>
    </source>
</evidence>
<dbReference type="PROSITE" id="PS51128">
    <property type="entry name" value="ZF_DKSA_2"/>
    <property type="match status" value="1"/>
</dbReference>
<feature type="domain" description="Zinc finger DksA/TraR C4-type" evidence="6">
    <location>
        <begin position="78"/>
        <end position="105"/>
    </location>
</feature>
<feature type="compositionally biased region" description="Basic and acidic residues" evidence="5">
    <location>
        <begin position="17"/>
        <end position="28"/>
    </location>
</feature>
<dbReference type="Gene3D" id="1.20.120.910">
    <property type="entry name" value="DksA, coiled-coil domain"/>
    <property type="match status" value="1"/>
</dbReference>
<dbReference type="EMBL" id="PVNS01000002">
    <property type="protein sequence ID" value="PRO66898.1"/>
    <property type="molecule type" value="Genomic_DNA"/>
</dbReference>
<dbReference type="GO" id="GO:0008270">
    <property type="term" value="F:zinc ion binding"/>
    <property type="evidence" value="ECO:0007669"/>
    <property type="project" value="UniProtKB-KW"/>
</dbReference>
<evidence type="ECO:0000256" key="5">
    <source>
        <dbReference type="SAM" id="MobiDB-lite"/>
    </source>
</evidence>
<evidence type="ECO:0000256" key="3">
    <source>
        <dbReference type="ARBA" id="ARBA00022833"/>
    </source>
</evidence>
<dbReference type="PANTHER" id="PTHR33823">
    <property type="entry name" value="RNA POLYMERASE-BINDING TRANSCRIPTION FACTOR DKSA-RELATED"/>
    <property type="match status" value="1"/>
</dbReference>